<evidence type="ECO:0000259" key="2">
    <source>
        <dbReference type="Pfam" id="PF10671"/>
    </source>
</evidence>
<dbReference type="AlphaFoldDB" id="A0A2W5FMX9"/>
<accession>A0A2W5FMX9</accession>
<feature type="signal peptide" evidence="1">
    <location>
        <begin position="1"/>
        <end position="23"/>
    </location>
</feature>
<evidence type="ECO:0000313" key="4">
    <source>
        <dbReference type="Proteomes" id="UP000249739"/>
    </source>
</evidence>
<name>A0A2W5FMX9_9BACT</name>
<feature type="chain" id="PRO_5016136204" description="Toxin co-regulated pilus biosynthesis protein Q C-terminal domain-containing protein" evidence="1">
    <location>
        <begin position="24"/>
        <end position="305"/>
    </location>
</feature>
<evidence type="ECO:0000313" key="3">
    <source>
        <dbReference type="EMBL" id="PZP57321.1"/>
    </source>
</evidence>
<sequence>MNRKILFLTTAMITGFVVTPARAGFEWNPPPVRQPVAQPSPAVSASPDIAGPLTPMPGEPAPIAKVEPVMEADIMDNGPVIQPVTTKPGMKTIGTAPQELTNIDAQELPVPSNSSAVVEGFGKDIPLAVAMRQIAPPNYAVSYDAGVDQGKPVTWNGGSVWTAVVSEMLKGGKLHASLSGNTITISEGIGADLQIPSSASTVMAEAPVAPGGKPVIDMSKKGHWTANPGQGLRETLQNWSGNANVELAWQGAKDMPISSEFSYDGTFDQAVDALLSLYSGGANEPKGKLYPNLPEGPSVLLIGSN</sequence>
<dbReference type="EMBL" id="QFOT01000003">
    <property type="protein sequence ID" value="PZP57321.1"/>
    <property type="molecule type" value="Genomic_DNA"/>
</dbReference>
<dbReference type="Pfam" id="PF10671">
    <property type="entry name" value="TcpQ"/>
    <property type="match status" value="1"/>
</dbReference>
<proteinExistence type="predicted"/>
<organism evidence="3 4">
    <name type="scientific">Micavibrio aeruginosavorus</name>
    <dbReference type="NCBI Taxonomy" id="349221"/>
    <lineage>
        <taxon>Bacteria</taxon>
        <taxon>Pseudomonadati</taxon>
        <taxon>Bdellovibrionota</taxon>
        <taxon>Bdellovibrionia</taxon>
        <taxon>Bdellovibrionales</taxon>
        <taxon>Pseudobdellovibrionaceae</taxon>
        <taxon>Micavibrio</taxon>
    </lineage>
</organism>
<reference evidence="3 4" key="1">
    <citation type="submission" date="2017-08" db="EMBL/GenBank/DDBJ databases">
        <title>Infants hospitalized years apart are colonized by the same room-sourced microbial strains.</title>
        <authorList>
            <person name="Brooks B."/>
            <person name="Olm M.R."/>
            <person name="Firek B.A."/>
            <person name="Baker R."/>
            <person name="Thomas B.C."/>
            <person name="Morowitz M.J."/>
            <person name="Banfield J.F."/>
        </authorList>
    </citation>
    <scope>NUCLEOTIDE SEQUENCE [LARGE SCALE GENOMIC DNA]</scope>
    <source>
        <strain evidence="3">S2_006_000_R2_64</strain>
    </source>
</reference>
<dbReference type="Proteomes" id="UP000249739">
    <property type="component" value="Unassembled WGS sequence"/>
</dbReference>
<dbReference type="InterPro" id="IPR018927">
    <property type="entry name" value="Pilus_synth_Q_C"/>
</dbReference>
<gene>
    <name evidence="3" type="ORF">DI586_00635</name>
</gene>
<protein>
    <recommendedName>
        <fullName evidence="2">Toxin co-regulated pilus biosynthesis protein Q C-terminal domain-containing protein</fullName>
    </recommendedName>
</protein>
<evidence type="ECO:0000256" key="1">
    <source>
        <dbReference type="SAM" id="SignalP"/>
    </source>
</evidence>
<feature type="domain" description="Toxin co-regulated pilus biosynthesis protein Q C-terminal" evidence="2">
    <location>
        <begin position="223"/>
        <end position="291"/>
    </location>
</feature>
<keyword evidence="1" id="KW-0732">Signal</keyword>
<comment type="caution">
    <text evidence="3">The sequence shown here is derived from an EMBL/GenBank/DDBJ whole genome shotgun (WGS) entry which is preliminary data.</text>
</comment>